<proteinExistence type="predicted"/>
<keyword evidence="2" id="KW-1185">Reference proteome</keyword>
<dbReference type="Proteomes" id="UP000053257">
    <property type="component" value="Unassembled WGS sequence"/>
</dbReference>
<reference evidence="1 2" key="1">
    <citation type="journal article" date="2014" name="PLoS Genet.">
        <title>Analysis of the Phlebiopsis gigantea genome, transcriptome and secretome provides insight into its pioneer colonization strategies of wood.</title>
        <authorList>
            <person name="Hori C."/>
            <person name="Ishida T."/>
            <person name="Igarashi K."/>
            <person name="Samejima M."/>
            <person name="Suzuki H."/>
            <person name="Master E."/>
            <person name="Ferreira P."/>
            <person name="Ruiz-Duenas F.J."/>
            <person name="Held B."/>
            <person name="Canessa P."/>
            <person name="Larrondo L.F."/>
            <person name="Schmoll M."/>
            <person name="Druzhinina I.S."/>
            <person name="Kubicek C.P."/>
            <person name="Gaskell J.A."/>
            <person name="Kersten P."/>
            <person name="St John F."/>
            <person name="Glasner J."/>
            <person name="Sabat G."/>
            <person name="Splinter BonDurant S."/>
            <person name="Syed K."/>
            <person name="Yadav J."/>
            <person name="Mgbeahuruike A.C."/>
            <person name="Kovalchuk A."/>
            <person name="Asiegbu F.O."/>
            <person name="Lackner G."/>
            <person name="Hoffmeister D."/>
            <person name="Rencoret J."/>
            <person name="Gutierrez A."/>
            <person name="Sun H."/>
            <person name="Lindquist E."/>
            <person name="Barry K."/>
            <person name="Riley R."/>
            <person name="Grigoriev I.V."/>
            <person name="Henrissat B."/>
            <person name="Kues U."/>
            <person name="Berka R.M."/>
            <person name="Martinez A.T."/>
            <person name="Covert S.F."/>
            <person name="Blanchette R.A."/>
            <person name="Cullen D."/>
        </authorList>
    </citation>
    <scope>NUCLEOTIDE SEQUENCE [LARGE SCALE GENOMIC DNA]</scope>
    <source>
        <strain evidence="1 2">11061_1 CR5-6</strain>
    </source>
</reference>
<evidence type="ECO:0000313" key="2">
    <source>
        <dbReference type="Proteomes" id="UP000053257"/>
    </source>
</evidence>
<sequence length="233" mass="26090">MHTVIRLPQELVDTILEHLWHTTTYAFSVVSHNAVVVTPTSTDSSQGLYHIAVYTNVFKAQTPVTVIRRGSSEDSPIVAETMLNGHAADGKITFGGQTKKLNKAVKWKYKVFKNDRVSEMRWTFSEQKLVWKLVQSGEDMLYECSTLGGGWRSSRTHVATMRLSKHYDGRQAAELTIDVPESEITSDLLDHMIVSSLVFQRGQDDGKRLKEESKAMKVAVNVLSTVMTGVPSF</sequence>
<dbReference type="AlphaFoldDB" id="A0A0C3S249"/>
<gene>
    <name evidence="1" type="ORF">PHLGIDRAFT_121452</name>
</gene>
<accession>A0A0C3S249</accession>
<name>A0A0C3S249_PHLG1</name>
<dbReference type="EMBL" id="KN840608">
    <property type="protein sequence ID" value="KIP03612.1"/>
    <property type="molecule type" value="Genomic_DNA"/>
</dbReference>
<dbReference type="HOGENOM" id="CLU_1190273_0_0_1"/>
<organism evidence="1 2">
    <name type="scientific">Phlebiopsis gigantea (strain 11061_1 CR5-6)</name>
    <name type="common">White-rot fungus</name>
    <name type="synonym">Peniophora gigantea</name>
    <dbReference type="NCBI Taxonomy" id="745531"/>
    <lineage>
        <taxon>Eukaryota</taxon>
        <taxon>Fungi</taxon>
        <taxon>Dikarya</taxon>
        <taxon>Basidiomycota</taxon>
        <taxon>Agaricomycotina</taxon>
        <taxon>Agaricomycetes</taxon>
        <taxon>Polyporales</taxon>
        <taxon>Phanerochaetaceae</taxon>
        <taxon>Phlebiopsis</taxon>
    </lineage>
</organism>
<protein>
    <submittedName>
        <fullName evidence="1">Uncharacterized protein</fullName>
    </submittedName>
</protein>
<evidence type="ECO:0000313" key="1">
    <source>
        <dbReference type="EMBL" id="KIP03612.1"/>
    </source>
</evidence>